<gene>
    <name evidence="1" type="ORF">AVDCRST_MAG49-1981</name>
</gene>
<protein>
    <submittedName>
        <fullName evidence="1">Uncharacterized protein</fullName>
    </submittedName>
</protein>
<proteinExistence type="predicted"/>
<sequence>MSPKRITNAINPWNIQPRITPTRIPAAKLYRTQRPRTQMSWNGWPSIAVSVVRAGAWIPAAEAVHRGIPSVAYQGPDGRPE</sequence>
<accession>A0A6J4UNF6</accession>
<name>A0A6J4UNF6_9BACT</name>
<evidence type="ECO:0000313" key="1">
    <source>
        <dbReference type="EMBL" id="CAA9554102.1"/>
    </source>
</evidence>
<reference evidence="1" key="1">
    <citation type="submission" date="2020-02" db="EMBL/GenBank/DDBJ databases">
        <authorList>
            <person name="Meier V. D."/>
        </authorList>
    </citation>
    <scope>NUCLEOTIDE SEQUENCE</scope>
    <source>
        <strain evidence="1">AVDCRST_MAG49</strain>
    </source>
</reference>
<dbReference type="AlphaFoldDB" id="A0A6J4UNF6"/>
<dbReference type="EMBL" id="CADCWG010000135">
    <property type="protein sequence ID" value="CAA9554102.1"/>
    <property type="molecule type" value="Genomic_DNA"/>
</dbReference>
<organism evidence="1">
    <name type="scientific">uncultured Thermomicrobiales bacterium</name>
    <dbReference type="NCBI Taxonomy" id="1645740"/>
    <lineage>
        <taxon>Bacteria</taxon>
        <taxon>Pseudomonadati</taxon>
        <taxon>Thermomicrobiota</taxon>
        <taxon>Thermomicrobia</taxon>
        <taxon>Thermomicrobiales</taxon>
        <taxon>environmental samples</taxon>
    </lineage>
</organism>